<feature type="transmembrane region" description="Helical" evidence="1">
    <location>
        <begin position="42"/>
        <end position="62"/>
    </location>
</feature>
<sequence>MAIGFDLGANAPTGVFVLHAAVAAFFLYLGAANAAAGESLGLALNGLIGAMLVAAGVVVARITERRS</sequence>
<feature type="transmembrane region" description="Helical" evidence="1">
    <location>
        <begin position="7"/>
        <end position="30"/>
    </location>
</feature>
<evidence type="ECO:0000313" key="3">
    <source>
        <dbReference type="Proteomes" id="UP001596545"/>
    </source>
</evidence>
<evidence type="ECO:0000256" key="1">
    <source>
        <dbReference type="SAM" id="Phobius"/>
    </source>
</evidence>
<dbReference type="EMBL" id="JBHTBL010000005">
    <property type="protein sequence ID" value="MFC7324246.1"/>
    <property type="molecule type" value="Genomic_DNA"/>
</dbReference>
<name>A0ABD6AIX0_9EURY</name>
<organism evidence="2 3">
    <name type="scientific">Halorubrum rutilum</name>
    <dbReference type="NCBI Taxonomy" id="1364933"/>
    <lineage>
        <taxon>Archaea</taxon>
        <taxon>Methanobacteriati</taxon>
        <taxon>Methanobacteriota</taxon>
        <taxon>Stenosarchaea group</taxon>
        <taxon>Halobacteria</taxon>
        <taxon>Halobacteriales</taxon>
        <taxon>Haloferacaceae</taxon>
        <taxon>Halorubrum</taxon>
    </lineage>
</organism>
<proteinExistence type="predicted"/>
<dbReference type="Proteomes" id="UP001596545">
    <property type="component" value="Unassembled WGS sequence"/>
</dbReference>
<dbReference type="RefSeq" id="WP_256409343.1">
    <property type="nucleotide sequence ID" value="NZ_JANHDN010000005.1"/>
</dbReference>
<evidence type="ECO:0000313" key="2">
    <source>
        <dbReference type="EMBL" id="MFC7324246.1"/>
    </source>
</evidence>
<dbReference type="AlphaFoldDB" id="A0ABD6AIX0"/>
<comment type="caution">
    <text evidence="2">The sequence shown here is derived from an EMBL/GenBank/DDBJ whole genome shotgun (WGS) entry which is preliminary data.</text>
</comment>
<keyword evidence="1" id="KW-0812">Transmembrane</keyword>
<protein>
    <submittedName>
        <fullName evidence="2">Uncharacterized protein</fullName>
    </submittedName>
</protein>
<reference evidence="2 3" key="1">
    <citation type="journal article" date="2019" name="Int. J. Syst. Evol. Microbiol.">
        <title>The Global Catalogue of Microorganisms (GCM) 10K type strain sequencing project: providing services to taxonomists for standard genome sequencing and annotation.</title>
        <authorList>
            <consortium name="The Broad Institute Genomics Platform"/>
            <consortium name="The Broad Institute Genome Sequencing Center for Infectious Disease"/>
            <person name="Wu L."/>
            <person name="Ma J."/>
        </authorList>
    </citation>
    <scope>NUCLEOTIDE SEQUENCE [LARGE SCALE GENOMIC DNA]</scope>
    <source>
        <strain evidence="2 3">CGMCC 1.12554</strain>
    </source>
</reference>
<keyword evidence="1" id="KW-1133">Transmembrane helix</keyword>
<gene>
    <name evidence="2" type="ORF">ACFQMF_06590</name>
</gene>
<keyword evidence="1" id="KW-0472">Membrane</keyword>
<keyword evidence="3" id="KW-1185">Reference proteome</keyword>
<accession>A0ABD6AIX0</accession>